<evidence type="ECO:0000313" key="3">
    <source>
        <dbReference type="Proteomes" id="UP001362999"/>
    </source>
</evidence>
<dbReference type="EMBL" id="JAWWNJ010000025">
    <property type="protein sequence ID" value="KAK7030557.1"/>
    <property type="molecule type" value="Genomic_DNA"/>
</dbReference>
<keyword evidence="3" id="KW-1185">Reference proteome</keyword>
<comment type="caution">
    <text evidence="2">The sequence shown here is derived from an EMBL/GenBank/DDBJ whole genome shotgun (WGS) entry which is preliminary data.</text>
</comment>
<proteinExistence type="predicted"/>
<evidence type="ECO:0000313" key="2">
    <source>
        <dbReference type="EMBL" id="KAK7030557.1"/>
    </source>
</evidence>
<feature type="region of interest" description="Disordered" evidence="1">
    <location>
        <begin position="245"/>
        <end position="272"/>
    </location>
</feature>
<protein>
    <submittedName>
        <fullName evidence="2">Uncharacterized protein</fullName>
    </submittedName>
</protein>
<accession>A0AAW0BUQ3</accession>
<sequence length="313" mass="36037">MRSRRAEDPSKRRNYMVWVLPECRTSQRLWENLKVRKVASRKKGLFTLYALQCRISAIRLEGIGEQKWEGEIANTPSTCRVKVAPTRMRGWGVQCRIESMLRFSKPSIIGVNSECVRSAKWFWVGLQKWVSEDCGAKTAATYGSFLPFILQQFFGGDVKVERIGDESVLNRSKLAGTRAVVSVESGGRQYIERDVVRPTAAVIDATRQNEAARTYQAERRRTHLSELTASRQMIVARRHWRTPWAARRGNAQGGQRGEEGGGRRQEERRCHNSDNIDDELTFTSRSQQCRQSCARARRCPEKTLRFFYKVQSR</sequence>
<organism evidence="2 3">
    <name type="scientific">Favolaschia claudopus</name>
    <dbReference type="NCBI Taxonomy" id="2862362"/>
    <lineage>
        <taxon>Eukaryota</taxon>
        <taxon>Fungi</taxon>
        <taxon>Dikarya</taxon>
        <taxon>Basidiomycota</taxon>
        <taxon>Agaricomycotina</taxon>
        <taxon>Agaricomycetes</taxon>
        <taxon>Agaricomycetidae</taxon>
        <taxon>Agaricales</taxon>
        <taxon>Marasmiineae</taxon>
        <taxon>Mycenaceae</taxon>
        <taxon>Favolaschia</taxon>
    </lineage>
</organism>
<evidence type="ECO:0000256" key="1">
    <source>
        <dbReference type="SAM" id="MobiDB-lite"/>
    </source>
</evidence>
<feature type="compositionally biased region" description="Basic and acidic residues" evidence="1">
    <location>
        <begin position="256"/>
        <end position="272"/>
    </location>
</feature>
<name>A0AAW0BUQ3_9AGAR</name>
<dbReference type="Proteomes" id="UP001362999">
    <property type="component" value="Unassembled WGS sequence"/>
</dbReference>
<reference evidence="2 3" key="1">
    <citation type="journal article" date="2024" name="J Genomics">
        <title>Draft genome sequencing and assembly of Favolaschia claudopus CIRM-BRFM 2984 isolated from oak limbs.</title>
        <authorList>
            <person name="Navarro D."/>
            <person name="Drula E."/>
            <person name="Chaduli D."/>
            <person name="Cazenave R."/>
            <person name="Ahrendt S."/>
            <person name="Wang J."/>
            <person name="Lipzen A."/>
            <person name="Daum C."/>
            <person name="Barry K."/>
            <person name="Grigoriev I.V."/>
            <person name="Favel A."/>
            <person name="Rosso M.N."/>
            <person name="Martin F."/>
        </authorList>
    </citation>
    <scope>NUCLEOTIDE SEQUENCE [LARGE SCALE GENOMIC DNA]</scope>
    <source>
        <strain evidence="2 3">CIRM-BRFM 2984</strain>
    </source>
</reference>
<dbReference type="AlphaFoldDB" id="A0AAW0BUQ3"/>
<gene>
    <name evidence="2" type="ORF">R3P38DRAFT_3353204</name>
</gene>